<dbReference type="GO" id="GO:0071973">
    <property type="term" value="P:bacterial-type flagellum-dependent cell motility"/>
    <property type="evidence" value="ECO:0007669"/>
    <property type="project" value="InterPro"/>
</dbReference>
<dbReference type="InterPro" id="IPR028976">
    <property type="entry name" value="CheC-like_sf"/>
</dbReference>
<comment type="caution">
    <text evidence="2">The sequence shown here is derived from an EMBL/GenBank/DDBJ whole genome shotgun (WGS) entry which is preliminary data.</text>
</comment>
<dbReference type="AlphaFoldDB" id="X1F6K7"/>
<dbReference type="GO" id="GO:0009425">
    <property type="term" value="C:bacterial-type flagellum basal body"/>
    <property type="evidence" value="ECO:0007669"/>
    <property type="project" value="InterPro"/>
</dbReference>
<proteinExistence type="predicted"/>
<sequence length="86" mass="9647">MTSLHLKKDIFEISLKKAWEHIGHVEPEVAVQNASFKEAASIIPKNEMIAIVCLEVVEKGTKSTVTLVYPYTTIEDLLPKLQEVVI</sequence>
<dbReference type="GO" id="GO:0003774">
    <property type="term" value="F:cytoskeletal motor activity"/>
    <property type="evidence" value="ECO:0007669"/>
    <property type="project" value="InterPro"/>
</dbReference>
<dbReference type="Gene3D" id="3.40.1550.10">
    <property type="entry name" value="CheC-like"/>
    <property type="match status" value="1"/>
</dbReference>
<name>X1F6K7_9ZZZZ</name>
<accession>X1F6K7</accession>
<reference evidence="2" key="1">
    <citation type="journal article" date="2014" name="Front. Microbiol.">
        <title>High frequency of phylogenetically diverse reductive dehalogenase-homologous genes in deep subseafloor sedimentary metagenomes.</title>
        <authorList>
            <person name="Kawai M."/>
            <person name="Futagami T."/>
            <person name="Toyoda A."/>
            <person name="Takaki Y."/>
            <person name="Nishi S."/>
            <person name="Hori S."/>
            <person name="Arai W."/>
            <person name="Tsubouchi T."/>
            <person name="Morono Y."/>
            <person name="Uchiyama I."/>
            <person name="Ito T."/>
            <person name="Fujiyama A."/>
            <person name="Inagaki F."/>
            <person name="Takami H."/>
        </authorList>
    </citation>
    <scope>NUCLEOTIDE SEQUENCE</scope>
    <source>
        <strain evidence="2">Expedition CK06-06</strain>
    </source>
</reference>
<dbReference type="EMBL" id="BARU01002181">
    <property type="protein sequence ID" value="GAH24989.1"/>
    <property type="molecule type" value="Genomic_DNA"/>
</dbReference>
<gene>
    <name evidence="2" type="ORF">S03H2_05270</name>
</gene>
<dbReference type="GO" id="GO:0006935">
    <property type="term" value="P:chemotaxis"/>
    <property type="evidence" value="ECO:0007669"/>
    <property type="project" value="UniProtKB-KW"/>
</dbReference>
<evidence type="ECO:0000256" key="1">
    <source>
        <dbReference type="ARBA" id="ARBA00022500"/>
    </source>
</evidence>
<organism evidence="2">
    <name type="scientific">marine sediment metagenome</name>
    <dbReference type="NCBI Taxonomy" id="412755"/>
    <lineage>
        <taxon>unclassified sequences</taxon>
        <taxon>metagenomes</taxon>
        <taxon>ecological metagenomes</taxon>
    </lineage>
</organism>
<dbReference type="Pfam" id="PF02154">
    <property type="entry name" value="FliM"/>
    <property type="match status" value="1"/>
</dbReference>
<keyword evidence="1" id="KW-0145">Chemotaxis</keyword>
<dbReference type="InterPro" id="IPR001689">
    <property type="entry name" value="Flag_FliM"/>
</dbReference>
<protein>
    <submittedName>
        <fullName evidence="2">Uncharacterized protein</fullName>
    </submittedName>
</protein>
<evidence type="ECO:0000313" key="2">
    <source>
        <dbReference type="EMBL" id="GAH24989.1"/>
    </source>
</evidence>